<dbReference type="InterPro" id="IPR019370">
    <property type="entry name" value="E2F-assoc_phosphoprotein"/>
</dbReference>
<dbReference type="OrthoDB" id="122464at2759"/>
<comment type="caution">
    <text evidence="1">The sequence shown here is derived from an EMBL/GenBank/DDBJ whole genome shotgun (WGS) entry which is preliminary data.</text>
</comment>
<dbReference type="Proteomes" id="UP001140217">
    <property type="component" value="Unassembled WGS sequence"/>
</dbReference>
<sequence>MHDKDADERDAAWVAEQHPGATDAVLSCAMCFTQICFVCQRHVRFPDQFRARAVVHCRTLEHEKYVFGPRGLLVPAPDGPVPPPDALRLVVCAPCGSRVGVVDADGDYHLFGVLASF</sequence>
<dbReference type="PANTHER" id="PTHR15967:SF0">
    <property type="entry name" value="E2F-ASSOCIATED PHOSPHOPROTEIN"/>
    <property type="match status" value="1"/>
</dbReference>
<proteinExistence type="predicted"/>
<dbReference type="GO" id="GO:0005634">
    <property type="term" value="C:nucleus"/>
    <property type="evidence" value="ECO:0007669"/>
    <property type="project" value="TreeGrafter"/>
</dbReference>
<accession>A0A9W8HCZ1</accession>
<evidence type="ECO:0008006" key="3">
    <source>
        <dbReference type="Google" id="ProtNLM"/>
    </source>
</evidence>
<organism evidence="1 2">
    <name type="scientific">Coemansia javaensis</name>
    <dbReference type="NCBI Taxonomy" id="2761396"/>
    <lineage>
        <taxon>Eukaryota</taxon>
        <taxon>Fungi</taxon>
        <taxon>Fungi incertae sedis</taxon>
        <taxon>Zoopagomycota</taxon>
        <taxon>Kickxellomycotina</taxon>
        <taxon>Kickxellomycetes</taxon>
        <taxon>Kickxellales</taxon>
        <taxon>Kickxellaceae</taxon>
        <taxon>Coemansia</taxon>
    </lineage>
</organism>
<evidence type="ECO:0000313" key="1">
    <source>
        <dbReference type="EMBL" id="KAJ2780961.1"/>
    </source>
</evidence>
<gene>
    <name evidence="1" type="ORF">H4R18_003159</name>
</gene>
<keyword evidence="2" id="KW-1185">Reference proteome</keyword>
<dbReference type="PANTHER" id="PTHR15967">
    <property type="entry name" value="E2F-ASSOCIATED PHOSPHOPROTEIN"/>
    <property type="match status" value="1"/>
</dbReference>
<evidence type="ECO:0000313" key="2">
    <source>
        <dbReference type="Proteomes" id="UP001140217"/>
    </source>
</evidence>
<dbReference type="Pfam" id="PF10238">
    <property type="entry name" value="Eapp_C"/>
    <property type="match status" value="1"/>
</dbReference>
<protein>
    <recommendedName>
        <fullName evidence="3">E2F-associated phosphoprotein</fullName>
    </recommendedName>
</protein>
<dbReference type="EMBL" id="JANBUL010000119">
    <property type="protein sequence ID" value="KAJ2780961.1"/>
    <property type="molecule type" value="Genomic_DNA"/>
</dbReference>
<name>A0A9W8HCZ1_9FUNG</name>
<reference evidence="1" key="1">
    <citation type="submission" date="2022-07" db="EMBL/GenBank/DDBJ databases">
        <title>Phylogenomic reconstructions and comparative analyses of Kickxellomycotina fungi.</title>
        <authorList>
            <person name="Reynolds N.K."/>
            <person name="Stajich J.E."/>
            <person name="Barry K."/>
            <person name="Grigoriev I.V."/>
            <person name="Crous P."/>
            <person name="Smith M.E."/>
        </authorList>
    </citation>
    <scope>NUCLEOTIDE SEQUENCE</scope>
    <source>
        <strain evidence="1">NBRC 105414</strain>
    </source>
</reference>
<dbReference type="AlphaFoldDB" id="A0A9W8HCZ1"/>